<feature type="transmembrane region" description="Helical" evidence="8">
    <location>
        <begin position="99"/>
        <end position="132"/>
    </location>
</feature>
<organism evidence="10 11">
    <name type="scientific">Stigmatella aurantiaca</name>
    <dbReference type="NCBI Taxonomy" id="41"/>
    <lineage>
        <taxon>Bacteria</taxon>
        <taxon>Pseudomonadati</taxon>
        <taxon>Myxococcota</taxon>
        <taxon>Myxococcia</taxon>
        <taxon>Myxococcales</taxon>
        <taxon>Cystobacterineae</taxon>
        <taxon>Archangiaceae</taxon>
        <taxon>Stigmatella</taxon>
    </lineage>
</organism>
<keyword evidence="5 8" id="KW-0812">Transmembrane</keyword>
<dbReference type="PANTHER" id="PTHR43302">
    <property type="entry name" value="TRANSPORTER ARSB-RELATED"/>
    <property type="match status" value="1"/>
</dbReference>
<evidence type="ECO:0000313" key="11">
    <source>
        <dbReference type="Proteomes" id="UP000182719"/>
    </source>
</evidence>
<feature type="transmembrane region" description="Helical" evidence="8">
    <location>
        <begin position="222"/>
        <end position="249"/>
    </location>
</feature>
<dbReference type="InterPro" id="IPR004680">
    <property type="entry name" value="Cit_transptr-like_dom"/>
</dbReference>
<feature type="transmembrane region" description="Helical" evidence="8">
    <location>
        <begin position="59"/>
        <end position="79"/>
    </location>
</feature>
<dbReference type="GO" id="GO:0015105">
    <property type="term" value="F:arsenite transmembrane transporter activity"/>
    <property type="evidence" value="ECO:0007669"/>
    <property type="project" value="InterPro"/>
</dbReference>
<comment type="subcellular location">
    <subcellularLocation>
        <location evidence="1">Cell membrane</location>
        <topology evidence="1">Multi-pass membrane protein</topology>
    </subcellularLocation>
</comment>
<proteinExistence type="inferred from homology"/>
<keyword evidence="4" id="KW-1003">Cell membrane</keyword>
<dbReference type="EMBL" id="FOAP01000002">
    <property type="protein sequence ID" value="SEK75971.1"/>
    <property type="molecule type" value="Genomic_DNA"/>
</dbReference>
<dbReference type="OrthoDB" id="9765532at2"/>
<keyword evidence="3" id="KW-0813">Transport</keyword>
<feature type="domain" description="Citrate transporter-like" evidence="9">
    <location>
        <begin position="17"/>
        <end position="360"/>
    </location>
</feature>
<feature type="transmembrane region" description="Helical" evidence="8">
    <location>
        <begin position="386"/>
        <end position="410"/>
    </location>
</feature>
<protein>
    <submittedName>
        <fullName evidence="10">Transporter, YbiR family</fullName>
    </submittedName>
</protein>
<feature type="transmembrane region" description="Helical" evidence="8">
    <location>
        <begin position="269"/>
        <end position="288"/>
    </location>
</feature>
<dbReference type="GO" id="GO:0005886">
    <property type="term" value="C:plasma membrane"/>
    <property type="evidence" value="ECO:0007669"/>
    <property type="project" value="UniProtKB-SubCell"/>
</dbReference>
<feature type="transmembrane region" description="Helical" evidence="8">
    <location>
        <begin position="26"/>
        <end position="47"/>
    </location>
</feature>
<evidence type="ECO:0000313" key="10">
    <source>
        <dbReference type="EMBL" id="SEK75971.1"/>
    </source>
</evidence>
<evidence type="ECO:0000256" key="6">
    <source>
        <dbReference type="ARBA" id="ARBA00022989"/>
    </source>
</evidence>
<comment type="similarity">
    <text evidence="2">Belongs to the CitM (TC 2.A.11) transporter family.</text>
</comment>
<gene>
    <name evidence="10" type="ORF">SAMN05444354_102269</name>
</gene>
<evidence type="ECO:0000256" key="7">
    <source>
        <dbReference type="ARBA" id="ARBA00023136"/>
    </source>
</evidence>
<keyword evidence="11" id="KW-1185">Reference proteome</keyword>
<accession>A0A1H7JN22</accession>
<evidence type="ECO:0000259" key="9">
    <source>
        <dbReference type="Pfam" id="PF03600"/>
    </source>
</evidence>
<reference evidence="11" key="1">
    <citation type="submission" date="2016-10" db="EMBL/GenBank/DDBJ databases">
        <authorList>
            <person name="Varghese N."/>
            <person name="Submissions S."/>
        </authorList>
    </citation>
    <scope>NUCLEOTIDE SEQUENCE [LARGE SCALE GENOMIC DNA]</scope>
    <source>
        <strain evidence="11">DSM 17044</strain>
    </source>
</reference>
<dbReference type="AlphaFoldDB" id="A0A1H7JN22"/>
<name>A0A1H7JN22_STIAU</name>
<sequence length="415" mass="44264">MALAIFLFTYVFIAGARLPGLKLDRPGGALLGAVLMVVLGAVTPAEVFNHSDDPSRHAVDFDTLILLLGMMLLAEYLAQASFFRACGAYTVRLAHTPRLLLVAVTAISAFLSAFLVNDTVCLMLTPLVLVVVDDARLPPVPYLLAVCMGSNSGSVATFTGNPQNMLIQGASGLSYASFAAYMALPALLSTAIVIAALLYLFRKELPSRRFDPQPPPPAVDRPLMGVTLGVLAGVVVAFFAGFPMSWSALAGAVLVMALARREPRAALERVDYVLLVFFASLFVVVYGVNKHGWAGEIRELFAPLMAGPPWRETLGFAALTLVASNLFSNVPFVMLARTWVPTLQNVELGWHVLALGSTLAGNLTLVGSVANLIVFEAARGRVKMSFMGYLRIGVPVTLLSFAVGLAVLLAEHALF</sequence>
<keyword evidence="7 8" id="KW-0472">Membrane</keyword>
<evidence type="ECO:0000256" key="8">
    <source>
        <dbReference type="SAM" id="Phobius"/>
    </source>
</evidence>
<dbReference type="Pfam" id="PF03600">
    <property type="entry name" value="CitMHS"/>
    <property type="match status" value="1"/>
</dbReference>
<dbReference type="InterPro" id="IPR000802">
    <property type="entry name" value="Arsenical_pump_ArsB"/>
</dbReference>
<evidence type="ECO:0000256" key="2">
    <source>
        <dbReference type="ARBA" id="ARBA00009843"/>
    </source>
</evidence>
<evidence type="ECO:0000256" key="4">
    <source>
        <dbReference type="ARBA" id="ARBA00022475"/>
    </source>
</evidence>
<dbReference type="Proteomes" id="UP000182719">
    <property type="component" value="Unassembled WGS sequence"/>
</dbReference>
<feature type="transmembrane region" description="Helical" evidence="8">
    <location>
        <begin position="314"/>
        <end position="336"/>
    </location>
</feature>
<evidence type="ECO:0000256" key="5">
    <source>
        <dbReference type="ARBA" id="ARBA00022692"/>
    </source>
</evidence>
<keyword evidence="6 8" id="KW-1133">Transmembrane helix</keyword>
<dbReference type="PRINTS" id="PR00758">
    <property type="entry name" value="ARSENICPUMP"/>
</dbReference>
<feature type="transmembrane region" description="Helical" evidence="8">
    <location>
        <begin position="348"/>
        <end position="374"/>
    </location>
</feature>
<evidence type="ECO:0000256" key="3">
    <source>
        <dbReference type="ARBA" id="ARBA00022448"/>
    </source>
</evidence>
<dbReference type="RefSeq" id="WP_075005412.1">
    <property type="nucleotide sequence ID" value="NZ_FOAP01000002.1"/>
</dbReference>
<feature type="transmembrane region" description="Helical" evidence="8">
    <location>
        <begin position="178"/>
        <end position="201"/>
    </location>
</feature>
<dbReference type="PANTHER" id="PTHR43302:SF5">
    <property type="entry name" value="TRANSPORTER ARSB-RELATED"/>
    <property type="match status" value="1"/>
</dbReference>
<evidence type="ECO:0000256" key="1">
    <source>
        <dbReference type="ARBA" id="ARBA00004651"/>
    </source>
</evidence>